<protein>
    <submittedName>
        <fullName evidence="3">Uncharacterized protein</fullName>
    </submittedName>
</protein>
<dbReference type="OrthoDB" id="9451547at2759"/>
<dbReference type="STRING" id="90262.A0A1X2IJF4"/>
<comment type="caution">
    <text evidence="3">The sequence shown here is derived from an EMBL/GenBank/DDBJ whole genome shotgun (WGS) entry which is preliminary data.</text>
</comment>
<feature type="coiled-coil region" evidence="1">
    <location>
        <begin position="223"/>
        <end position="271"/>
    </location>
</feature>
<feature type="region of interest" description="Disordered" evidence="2">
    <location>
        <begin position="185"/>
        <end position="205"/>
    </location>
</feature>
<evidence type="ECO:0000313" key="3">
    <source>
        <dbReference type="EMBL" id="ORZ17672.1"/>
    </source>
</evidence>
<dbReference type="EMBL" id="MCGE01000009">
    <property type="protein sequence ID" value="ORZ17672.1"/>
    <property type="molecule type" value="Genomic_DNA"/>
</dbReference>
<keyword evidence="1" id="KW-0175">Coiled coil</keyword>
<feature type="region of interest" description="Disordered" evidence="2">
    <location>
        <begin position="341"/>
        <end position="361"/>
    </location>
</feature>
<evidence type="ECO:0000256" key="1">
    <source>
        <dbReference type="SAM" id="Coils"/>
    </source>
</evidence>
<feature type="region of interest" description="Disordered" evidence="2">
    <location>
        <begin position="87"/>
        <end position="107"/>
    </location>
</feature>
<dbReference type="AlphaFoldDB" id="A0A1X2IJF4"/>
<organism evidence="3 4">
    <name type="scientific">Absidia repens</name>
    <dbReference type="NCBI Taxonomy" id="90262"/>
    <lineage>
        <taxon>Eukaryota</taxon>
        <taxon>Fungi</taxon>
        <taxon>Fungi incertae sedis</taxon>
        <taxon>Mucoromycota</taxon>
        <taxon>Mucoromycotina</taxon>
        <taxon>Mucoromycetes</taxon>
        <taxon>Mucorales</taxon>
        <taxon>Cunninghamellaceae</taxon>
        <taxon>Absidia</taxon>
    </lineage>
</organism>
<accession>A0A1X2IJF4</accession>
<keyword evidence="4" id="KW-1185">Reference proteome</keyword>
<proteinExistence type="predicted"/>
<feature type="compositionally biased region" description="Acidic residues" evidence="2">
    <location>
        <begin position="98"/>
        <end position="107"/>
    </location>
</feature>
<evidence type="ECO:0000313" key="4">
    <source>
        <dbReference type="Proteomes" id="UP000193560"/>
    </source>
</evidence>
<sequence length="550" mass="62897">MFAGQRPQPLSLKRANMSNDLWSEPSSPATTFSSLSWAAEKSAAELAGLLKNAHASLREKEKDLALAAELGHYLLENNAALKSQYESLLQQQKQQDENSNEFDDGDDHLDDEQCLLLLSQQKAHQVALGELQDKNMELQRLLEDAQQESDKLQMVHDRKARELEYDITLLKDHLDLATQQIEEMEEDRQYKSMRQRQQQHPCKQRRYHQNNLDEYDEEACQQRQQHDSVLNDLQTKIRQLENENNQLVHTRQSVQERLDRALYDVDALQHQFKVGQWTRDGYTQLNDAYQRQFSHIAQLNVSLEEHRHTLMNLVEHGVLGNMNENSRSILALSHSSSSAATTLKSSNGGHFPSRHTTAPTVENNNNLMTELEKAWHSNQTMNITPDIGTTTQHWRIEDDVNNDDDGYSSLPDGFKQQKLACFTDTSCFYMSSTQTPPAFLDDDCNYYSDIVMNKYDDHHDDGNNKDDDLFGPLDASDIKTSYNLYPTMTSKSTHAYSTGLLVAGQPKDNQGNATGMVTKVQRWCRFAIILTVAVFINVFEGPDGMLEEKH</sequence>
<gene>
    <name evidence="3" type="ORF">BCR42DRAFT_450242</name>
</gene>
<evidence type="ECO:0000256" key="2">
    <source>
        <dbReference type="SAM" id="MobiDB-lite"/>
    </source>
</evidence>
<reference evidence="3 4" key="1">
    <citation type="submission" date="2016-07" db="EMBL/GenBank/DDBJ databases">
        <title>Pervasive Adenine N6-methylation of Active Genes in Fungi.</title>
        <authorList>
            <consortium name="DOE Joint Genome Institute"/>
            <person name="Mondo S.J."/>
            <person name="Dannebaum R.O."/>
            <person name="Kuo R.C."/>
            <person name="Labutti K."/>
            <person name="Haridas S."/>
            <person name="Kuo A."/>
            <person name="Salamov A."/>
            <person name="Ahrendt S.R."/>
            <person name="Lipzen A."/>
            <person name="Sullivan W."/>
            <person name="Andreopoulos W.B."/>
            <person name="Clum A."/>
            <person name="Lindquist E."/>
            <person name="Daum C."/>
            <person name="Ramamoorthy G.K."/>
            <person name="Gryganskyi A."/>
            <person name="Culley D."/>
            <person name="Magnuson J.K."/>
            <person name="James T.Y."/>
            <person name="O'Malley M.A."/>
            <person name="Stajich J.E."/>
            <person name="Spatafora J.W."/>
            <person name="Visel A."/>
            <person name="Grigoriev I.V."/>
        </authorList>
    </citation>
    <scope>NUCLEOTIDE SEQUENCE [LARGE SCALE GENOMIC DNA]</scope>
    <source>
        <strain evidence="3 4">NRRL 1336</strain>
    </source>
</reference>
<dbReference type="Proteomes" id="UP000193560">
    <property type="component" value="Unassembled WGS sequence"/>
</dbReference>
<name>A0A1X2IJF4_9FUNG</name>